<sequence>MSATPAVDAVLVRWGERLFYPRLRIVKPDPTPRLGVLTRRKAVLIRNRIEAVVVRHAPEVVVKVAGGGRGMRAIADQFDYISRDGTLDVEDDRGEHFVGREALRDLAVLWRYGCSTIEEVSHRREALNVTLSMPRGTDPELVLQAARAFARTELADYRYVMVLHDKQANPHVHLAVRMQSRSGERIDAWPERHRWRETFAAQLRSLGVDAEATSQALRGANRKPESAWRRKAREDAEPLARSEPRKSGERYYRNRGDAMLAWAQIMSALAGSAAPEDRELAWRVGEFIRQTPFIREVAATRKRPGATLEREPRDISPSRGSGLTRTEPDLER</sequence>
<feature type="compositionally biased region" description="Basic and acidic residues" evidence="1">
    <location>
        <begin position="222"/>
        <end position="248"/>
    </location>
</feature>
<evidence type="ECO:0000313" key="3">
    <source>
        <dbReference type="EMBL" id="TCU88402.1"/>
    </source>
</evidence>
<dbReference type="Pfam" id="PF03432">
    <property type="entry name" value="Relaxase"/>
    <property type="match status" value="1"/>
</dbReference>
<evidence type="ECO:0000259" key="2">
    <source>
        <dbReference type="Pfam" id="PF03432"/>
    </source>
</evidence>
<dbReference type="InterPro" id="IPR005094">
    <property type="entry name" value="Endonuclease_MobA/VirD2"/>
</dbReference>
<feature type="region of interest" description="Disordered" evidence="1">
    <location>
        <begin position="215"/>
        <end position="248"/>
    </location>
</feature>
<feature type="region of interest" description="Disordered" evidence="1">
    <location>
        <begin position="298"/>
        <end position="332"/>
    </location>
</feature>
<comment type="caution">
    <text evidence="3">The sequence shown here is derived from an EMBL/GenBank/DDBJ whole genome shotgun (WGS) entry which is preliminary data.</text>
</comment>
<name>A0A4R3UIJ1_ROSSA</name>
<dbReference type="OrthoDB" id="7173932at2"/>
<reference evidence="3 4" key="1">
    <citation type="submission" date="2019-03" db="EMBL/GenBank/DDBJ databases">
        <title>Genomic Encyclopedia of Type Strains, Phase IV (KMG-IV): sequencing the most valuable type-strain genomes for metagenomic binning, comparative biology and taxonomic classification.</title>
        <authorList>
            <person name="Goeker M."/>
        </authorList>
    </citation>
    <scope>NUCLEOTIDE SEQUENCE [LARGE SCALE GENOMIC DNA]</scope>
    <source>
        <strain evidence="3 4">DSM 654</strain>
    </source>
</reference>
<dbReference type="Proteomes" id="UP000295110">
    <property type="component" value="Unassembled WGS sequence"/>
</dbReference>
<protein>
    <recommendedName>
        <fullName evidence="2">MobA/VirD2-like nuclease domain-containing protein</fullName>
    </recommendedName>
</protein>
<accession>A0A4R3UIJ1</accession>
<evidence type="ECO:0000256" key="1">
    <source>
        <dbReference type="SAM" id="MobiDB-lite"/>
    </source>
</evidence>
<proteinExistence type="predicted"/>
<gene>
    <name evidence="3" type="ORF">EV671_103928</name>
</gene>
<dbReference type="EMBL" id="SMBU01000039">
    <property type="protein sequence ID" value="TCU88402.1"/>
    <property type="molecule type" value="Genomic_DNA"/>
</dbReference>
<evidence type="ECO:0000313" key="4">
    <source>
        <dbReference type="Proteomes" id="UP000295110"/>
    </source>
</evidence>
<keyword evidence="4" id="KW-1185">Reference proteome</keyword>
<organism evidence="3 4">
    <name type="scientific">Roseateles saccharophilus</name>
    <name type="common">Pseudomonas saccharophila</name>
    <dbReference type="NCBI Taxonomy" id="304"/>
    <lineage>
        <taxon>Bacteria</taxon>
        <taxon>Pseudomonadati</taxon>
        <taxon>Pseudomonadota</taxon>
        <taxon>Betaproteobacteria</taxon>
        <taxon>Burkholderiales</taxon>
        <taxon>Sphaerotilaceae</taxon>
        <taxon>Roseateles</taxon>
    </lineage>
</organism>
<dbReference type="Gene3D" id="3.30.930.30">
    <property type="match status" value="1"/>
</dbReference>
<dbReference type="AlphaFoldDB" id="A0A4R3UIJ1"/>
<feature type="domain" description="MobA/VirD2-like nuclease" evidence="2">
    <location>
        <begin position="123"/>
        <end position="200"/>
    </location>
</feature>